<dbReference type="PRINTS" id="PR00413">
    <property type="entry name" value="HADHALOGNASE"/>
</dbReference>
<dbReference type="EMBL" id="UINC01018712">
    <property type="protein sequence ID" value="SVA78840.1"/>
    <property type="molecule type" value="Genomic_DNA"/>
</dbReference>
<dbReference type="Gene3D" id="1.10.150.240">
    <property type="entry name" value="Putative phosphatase, domain 2"/>
    <property type="match status" value="1"/>
</dbReference>
<dbReference type="Gene3D" id="3.40.50.1000">
    <property type="entry name" value="HAD superfamily/HAD-like"/>
    <property type="match status" value="1"/>
</dbReference>
<dbReference type="SFLD" id="SFLDS00003">
    <property type="entry name" value="Haloacid_Dehalogenase"/>
    <property type="match status" value="1"/>
</dbReference>
<protein>
    <recommendedName>
        <fullName evidence="2">HAD family hydrolase</fullName>
    </recommendedName>
</protein>
<dbReference type="PANTHER" id="PTHR46191:SF2">
    <property type="entry name" value="HALOACID DEHALOGENASE-LIKE HYDROLASE DOMAIN-CONTAINING PROTEIN 3"/>
    <property type="match status" value="1"/>
</dbReference>
<dbReference type="InterPro" id="IPR051828">
    <property type="entry name" value="HAD-like_hydrolase_domain"/>
</dbReference>
<sequence length="235" mass="26398">MIKAVFFDLYGTLAGFSPSRYEIQSAACRQFGITLTEQGTLRGYGDADAFMTRQNATFPLRDMDGEEIYKFFKKYERKVIFGSGVDVDLETAGQIWRAVRAIPYDMVILDDVVQNLVNLKNRGLILGLISNMNSPGQELLKKFELEKHMDFAVTSYEVGTEKPHPKIFERALHLSGSIGNESVHVGDQIGSDVDGAERAGILPVLLDRDRNHTSFNRFHRIESMNELGSVLDSIE</sequence>
<dbReference type="Pfam" id="PF00702">
    <property type="entry name" value="Hydrolase"/>
    <property type="match status" value="1"/>
</dbReference>
<name>A0A381YPB5_9ZZZZ</name>
<accession>A0A381YPB5</accession>
<evidence type="ECO:0000313" key="1">
    <source>
        <dbReference type="EMBL" id="SVA78840.1"/>
    </source>
</evidence>
<dbReference type="InterPro" id="IPR023198">
    <property type="entry name" value="PGP-like_dom2"/>
</dbReference>
<dbReference type="InterPro" id="IPR023214">
    <property type="entry name" value="HAD_sf"/>
</dbReference>
<evidence type="ECO:0008006" key="2">
    <source>
        <dbReference type="Google" id="ProtNLM"/>
    </source>
</evidence>
<dbReference type="PANTHER" id="PTHR46191">
    <property type="match status" value="1"/>
</dbReference>
<dbReference type="NCBIfam" id="TIGR01549">
    <property type="entry name" value="HAD-SF-IA-v1"/>
    <property type="match status" value="1"/>
</dbReference>
<gene>
    <name evidence="1" type="ORF">METZ01_LOCUS131694</name>
</gene>
<dbReference type="SUPFAM" id="SSF56784">
    <property type="entry name" value="HAD-like"/>
    <property type="match status" value="1"/>
</dbReference>
<dbReference type="AlphaFoldDB" id="A0A381YPB5"/>
<reference evidence="1" key="1">
    <citation type="submission" date="2018-05" db="EMBL/GenBank/DDBJ databases">
        <authorList>
            <person name="Lanie J.A."/>
            <person name="Ng W.-L."/>
            <person name="Kazmierczak K.M."/>
            <person name="Andrzejewski T.M."/>
            <person name="Davidsen T.M."/>
            <person name="Wayne K.J."/>
            <person name="Tettelin H."/>
            <person name="Glass J.I."/>
            <person name="Rusch D."/>
            <person name="Podicherti R."/>
            <person name="Tsui H.-C.T."/>
            <person name="Winkler M.E."/>
        </authorList>
    </citation>
    <scope>NUCLEOTIDE SEQUENCE</scope>
</reference>
<dbReference type="SFLD" id="SFLDG01129">
    <property type="entry name" value="C1.5:_HAD__Beta-PGM__Phosphata"/>
    <property type="match status" value="1"/>
</dbReference>
<proteinExistence type="predicted"/>
<dbReference type="InterPro" id="IPR036412">
    <property type="entry name" value="HAD-like_sf"/>
</dbReference>
<dbReference type="InterPro" id="IPR006439">
    <property type="entry name" value="HAD-SF_hydro_IA"/>
</dbReference>
<organism evidence="1">
    <name type="scientific">marine metagenome</name>
    <dbReference type="NCBI Taxonomy" id="408172"/>
    <lineage>
        <taxon>unclassified sequences</taxon>
        <taxon>metagenomes</taxon>
        <taxon>ecological metagenomes</taxon>
    </lineage>
</organism>